<dbReference type="RefSeq" id="WP_133606561.1">
    <property type="nucleotide sequence ID" value="NZ_SNZC01000001.1"/>
</dbReference>
<feature type="transmembrane region" description="Helical" evidence="1">
    <location>
        <begin position="5"/>
        <end position="26"/>
    </location>
</feature>
<dbReference type="EMBL" id="VLKM01000001">
    <property type="protein sequence ID" value="TWH98324.1"/>
    <property type="molecule type" value="Genomic_DNA"/>
</dbReference>
<evidence type="ECO:0000313" key="2">
    <source>
        <dbReference type="EMBL" id="TWH98324.1"/>
    </source>
</evidence>
<gene>
    <name evidence="2" type="ORF">IP97_00273</name>
</gene>
<accession>A0A562KSH1</accession>
<evidence type="ECO:0000313" key="3">
    <source>
        <dbReference type="Proteomes" id="UP000315312"/>
    </source>
</evidence>
<name>A0A562KSH1_9FLAO</name>
<organism evidence="2 3">
    <name type="scientific">Flavobacterium cheniae</name>
    <dbReference type="NCBI Taxonomy" id="295428"/>
    <lineage>
        <taxon>Bacteria</taxon>
        <taxon>Pseudomonadati</taxon>
        <taxon>Bacteroidota</taxon>
        <taxon>Flavobacteriia</taxon>
        <taxon>Flavobacteriales</taxon>
        <taxon>Flavobacteriaceae</taxon>
        <taxon>Flavobacterium</taxon>
    </lineage>
</organism>
<keyword evidence="3" id="KW-1185">Reference proteome</keyword>
<sequence length="64" mass="7258">MSKKIFLKIFTISAFLGLIIIYFTLGGKIGYRKVNENSIYNVLAGGLLILPLILFFIFDQKNKS</sequence>
<evidence type="ECO:0000256" key="1">
    <source>
        <dbReference type="SAM" id="Phobius"/>
    </source>
</evidence>
<keyword evidence="1" id="KW-1133">Transmembrane helix</keyword>
<dbReference type="Proteomes" id="UP000315312">
    <property type="component" value="Unassembled WGS sequence"/>
</dbReference>
<dbReference type="AlphaFoldDB" id="A0A562KSH1"/>
<reference evidence="2 3" key="1">
    <citation type="journal article" date="2015" name="Stand. Genomic Sci.">
        <title>Genomic Encyclopedia of Bacterial and Archaeal Type Strains, Phase III: the genomes of soil and plant-associated and newly described type strains.</title>
        <authorList>
            <person name="Whitman W.B."/>
            <person name="Woyke T."/>
            <person name="Klenk H.P."/>
            <person name="Zhou Y."/>
            <person name="Lilburn T.G."/>
            <person name="Beck B.J."/>
            <person name="De Vos P."/>
            <person name="Vandamme P."/>
            <person name="Eisen J.A."/>
            <person name="Garrity G."/>
            <person name="Hugenholtz P."/>
            <person name="Kyrpides N.C."/>
        </authorList>
    </citation>
    <scope>NUCLEOTIDE SEQUENCE [LARGE SCALE GENOMIC DNA]</scope>
    <source>
        <strain evidence="2 3">CGMCC 1.6844</strain>
    </source>
</reference>
<comment type="caution">
    <text evidence="2">The sequence shown here is derived from an EMBL/GenBank/DDBJ whole genome shotgun (WGS) entry which is preliminary data.</text>
</comment>
<keyword evidence="1" id="KW-0472">Membrane</keyword>
<proteinExistence type="predicted"/>
<protein>
    <submittedName>
        <fullName evidence="2">Uncharacterized protein</fullName>
    </submittedName>
</protein>
<feature type="transmembrane region" description="Helical" evidence="1">
    <location>
        <begin position="38"/>
        <end position="58"/>
    </location>
</feature>
<keyword evidence="1" id="KW-0812">Transmembrane</keyword>